<reference evidence="8 9" key="1">
    <citation type="journal article" date="2016" name="PLoS ONE">
        <title>Complete Genome Sequence and Comparative Genomics of a Novel Myxobacterium Myxococcus hansupus.</title>
        <authorList>
            <person name="Sharma G."/>
            <person name="Narwani T."/>
            <person name="Subramanian S."/>
        </authorList>
    </citation>
    <scope>NUCLEOTIDE SEQUENCE [LARGE SCALE GENOMIC DNA]</scope>
    <source>
        <strain evidence="9">mixupus</strain>
    </source>
</reference>
<gene>
    <name evidence="7" type="primary">atpH</name>
    <name evidence="8" type="ORF">A176_007514</name>
</gene>
<dbReference type="STRING" id="1297742.A176_007514"/>
<keyword evidence="5 7" id="KW-0472">Membrane</keyword>
<keyword evidence="7" id="KW-1003">Cell membrane</keyword>
<evidence type="ECO:0000313" key="9">
    <source>
        <dbReference type="Proteomes" id="UP000009026"/>
    </source>
</evidence>
<dbReference type="PRINTS" id="PR00125">
    <property type="entry name" value="ATPASEDELTA"/>
</dbReference>
<dbReference type="KEGG" id="mym:A176_007514"/>
<evidence type="ECO:0000313" key="8">
    <source>
        <dbReference type="EMBL" id="AKQ70602.1"/>
    </source>
</evidence>
<dbReference type="Proteomes" id="UP000009026">
    <property type="component" value="Chromosome"/>
</dbReference>
<keyword evidence="3 7" id="KW-0375">Hydrogen ion transport</keyword>
<dbReference type="OrthoDB" id="9802471at2"/>
<organism evidence="8 9">
    <name type="scientific">Pseudomyxococcus hansupus</name>
    <dbReference type="NCBI Taxonomy" id="1297742"/>
    <lineage>
        <taxon>Bacteria</taxon>
        <taxon>Pseudomonadati</taxon>
        <taxon>Myxococcota</taxon>
        <taxon>Myxococcia</taxon>
        <taxon>Myxococcales</taxon>
        <taxon>Cystobacterineae</taxon>
        <taxon>Myxococcaceae</taxon>
        <taxon>Pseudomyxococcus</taxon>
    </lineage>
</organism>
<keyword evidence="9" id="KW-1185">Reference proteome</keyword>
<dbReference type="SUPFAM" id="SSF47928">
    <property type="entry name" value="N-terminal domain of the delta subunit of the F1F0-ATP synthase"/>
    <property type="match status" value="1"/>
</dbReference>
<comment type="subcellular location">
    <subcellularLocation>
        <location evidence="7">Cell membrane</location>
        <topology evidence="7">Peripheral membrane protein</topology>
    </subcellularLocation>
    <subcellularLocation>
        <location evidence="1">Membrane</location>
    </subcellularLocation>
</comment>
<comment type="similarity">
    <text evidence="7">Belongs to the ATPase delta chain family.</text>
</comment>
<comment type="function">
    <text evidence="7">F(1)F(0) ATP synthase produces ATP from ADP in the presence of a proton or sodium gradient. F-type ATPases consist of two structural domains, F(1) containing the extramembraneous catalytic core and F(0) containing the membrane proton channel, linked together by a central stalk and a peripheral stalk. During catalysis, ATP synthesis in the catalytic domain of F(1) is coupled via a rotary mechanism of the central stalk subunits to proton translocation.</text>
</comment>
<protein>
    <recommendedName>
        <fullName evidence="7">ATP synthase subunit delta</fullName>
    </recommendedName>
    <alternativeName>
        <fullName evidence="7">ATP synthase F(1) sector subunit delta</fullName>
    </alternativeName>
    <alternativeName>
        <fullName evidence="7">F-type ATPase subunit delta</fullName>
        <shortName evidence="7">F-ATPase subunit delta</shortName>
    </alternativeName>
</protein>
<dbReference type="PANTHER" id="PTHR11910">
    <property type="entry name" value="ATP SYNTHASE DELTA CHAIN"/>
    <property type="match status" value="1"/>
</dbReference>
<keyword evidence="6 7" id="KW-0066">ATP synthesis</keyword>
<evidence type="ECO:0000256" key="3">
    <source>
        <dbReference type="ARBA" id="ARBA00022781"/>
    </source>
</evidence>
<dbReference type="NCBIfam" id="TIGR01145">
    <property type="entry name" value="ATP_synt_delta"/>
    <property type="match status" value="1"/>
</dbReference>
<dbReference type="InterPro" id="IPR026015">
    <property type="entry name" value="ATP_synth_OSCP/delta_N_sf"/>
</dbReference>
<dbReference type="PATRIC" id="fig|1297742.4.peg.7644"/>
<dbReference type="Gene3D" id="1.10.520.20">
    <property type="entry name" value="N-terminal domain of the delta subunit of the F1F0-ATP synthase"/>
    <property type="match status" value="1"/>
</dbReference>
<dbReference type="eggNOG" id="COG0712">
    <property type="taxonomic scope" value="Bacteria"/>
</dbReference>
<dbReference type="EMBL" id="CP012109">
    <property type="protein sequence ID" value="AKQ70602.1"/>
    <property type="molecule type" value="Genomic_DNA"/>
</dbReference>
<keyword evidence="7" id="KW-0139">CF(1)</keyword>
<evidence type="ECO:0000256" key="5">
    <source>
        <dbReference type="ARBA" id="ARBA00023136"/>
    </source>
</evidence>
<accession>A0A0H4XQF9</accession>
<keyword evidence="4 7" id="KW-0406">Ion transport</keyword>
<sequence>MVNVSIARRYARALLDVASEAGRTDAVAEQLTAFADVIAKNAELTDVLVNPAYTREQRLLVVESVMKAVPGGLEPTLTNTLRLLVDRNRLGYLSDIARLFRDMADARAGRVRGHVTSASPLPSDALAQLQQTLQQLTQRDVLLETRVDPSLLGGVAAQVGSILYDGSIRTQLEEMRRELKQR</sequence>
<dbReference type="AlphaFoldDB" id="A0A0H4XQF9"/>
<keyword evidence="2 7" id="KW-0813">Transport</keyword>
<evidence type="ECO:0000256" key="6">
    <source>
        <dbReference type="ARBA" id="ARBA00023310"/>
    </source>
</evidence>
<proteinExistence type="inferred from homology"/>
<evidence type="ECO:0000256" key="7">
    <source>
        <dbReference type="HAMAP-Rule" id="MF_01416"/>
    </source>
</evidence>
<dbReference type="HAMAP" id="MF_01416">
    <property type="entry name" value="ATP_synth_delta_bact"/>
    <property type="match status" value="1"/>
</dbReference>
<dbReference type="RefSeq" id="WP_002633786.1">
    <property type="nucleotide sequence ID" value="NZ_CP012109.1"/>
</dbReference>
<dbReference type="GO" id="GO:0005886">
    <property type="term" value="C:plasma membrane"/>
    <property type="evidence" value="ECO:0007669"/>
    <property type="project" value="UniProtKB-SubCell"/>
</dbReference>
<evidence type="ECO:0000256" key="1">
    <source>
        <dbReference type="ARBA" id="ARBA00004370"/>
    </source>
</evidence>
<dbReference type="Pfam" id="PF00213">
    <property type="entry name" value="OSCP"/>
    <property type="match status" value="1"/>
</dbReference>
<dbReference type="InterPro" id="IPR000711">
    <property type="entry name" value="ATPase_OSCP/dsu"/>
</dbReference>
<evidence type="ECO:0000256" key="2">
    <source>
        <dbReference type="ARBA" id="ARBA00022448"/>
    </source>
</evidence>
<comment type="function">
    <text evidence="7">This protein is part of the stalk that links CF(0) to CF(1). It either transmits conformational changes from CF(0) to CF(1) or is implicated in proton conduction.</text>
</comment>
<name>A0A0H4XQF9_9BACT</name>
<dbReference type="GO" id="GO:0046933">
    <property type="term" value="F:proton-transporting ATP synthase activity, rotational mechanism"/>
    <property type="evidence" value="ECO:0007669"/>
    <property type="project" value="UniProtKB-UniRule"/>
</dbReference>
<dbReference type="GO" id="GO:0045259">
    <property type="term" value="C:proton-transporting ATP synthase complex"/>
    <property type="evidence" value="ECO:0007669"/>
    <property type="project" value="UniProtKB-KW"/>
</dbReference>
<evidence type="ECO:0000256" key="4">
    <source>
        <dbReference type="ARBA" id="ARBA00023065"/>
    </source>
</evidence>